<evidence type="ECO:0000256" key="2">
    <source>
        <dbReference type="PROSITE-ProRule" id="PRU01161"/>
    </source>
</evidence>
<dbReference type="AlphaFoldDB" id="A0A6J4LQ15"/>
<dbReference type="CDD" id="cd07207">
    <property type="entry name" value="Pat_ExoU_VipD_like"/>
    <property type="match status" value="1"/>
</dbReference>
<keyword evidence="2" id="KW-0442">Lipid degradation</keyword>
<protein>
    <submittedName>
        <fullName evidence="4">Patatin</fullName>
    </submittedName>
</protein>
<dbReference type="PANTHER" id="PTHR46394:SF1">
    <property type="entry name" value="PNPLA DOMAIN-CONTAINING PROTEIN"/>
    <property type="match status" value="1"/>
</dbReference>
<evidence type="ECO:0000259" key="3">
    <source>
        <dbReference type="PROSITE" id="PS51635"/>
    </source>
</evidence>
<dbReference type="SUPFAM" id="SSF52151">
    <property type="entry name" value="FabD/lysophospholipase-like"/>
    <property type="match status" value="1"/>
</dbReference>
<dbReference type="GO" id="GO:0016042">
    <property type="term" value="P:lipid catabolic process"/>
    <property type="evidence" value="ECO:0007669"/>
    <property type="project" value="UniProtKB-UniRule"/>
</dbReference>
<feature type="active site" description="Nucleophile" evidence="2">
    <location>
        <position position="75"/>
    </location>
</feature>
<dbReference type="EMBL" id="CADCTZ010000375">
    <property type="protein sequence ID" value="CAA9337677.1"/>
    <property type="molecule type" value="Genomic_DNA"/>
</dbReference>
<dbReference type="Pfam" id="PF01734">
    <property type="entry name" value="Patatin"/>
    <property type="match status" value="1"/>
</dbReference>
<feature type="domain" description="PNPLA" evidence="3">
    <location>
        <begin position="42"/>
        <end position="258"/>
    </location>
</feature>
<dbReference type="InterPro" id="IPR016035">
    <property type="entry name" value="Acyl_Trfase/lysoPLipase"/>
</dbReference>
<keyword evidence="2" id="KW-0378">Hydrolase</keyword>
<evidence type="ECO:0000256" key="1">
    <source>
        <dbReference type="ARBA" id="ARBA00023098"/>
    </source>
</evidence>
<organism evidence="4">
    <name type="scientific">uncultured Microcoleus sp</name>
    <dbReference type="NCBI Taxonomy" id="259945"/>
    <lineage>
        <taxon>Bacteria</taxon>
        <taxon>Bacillati</taxon>
        <taxon>Cyanobacteriota</taxon>
        <taxon>Cyanophyceae</taxon>
        <taxon>Oscillatoriophycideae</taxon>
        <taxon>Oscillatoriales</taxon>
        <taxon>Microcoleaceae</taxon>
        <taxon>Microcoleus</taxon>
        <taxon>environmental samples</taxon>
    </lineage>
</organism>
<dbReference type="GO" id="GO:0016787">
    <property type="term" value="F:hydrolase activity"/>
    <property type="evidence" value="ECO:0007669"/>
    <property type="project" value="UniProtKB-UniRule"/>
</dbReference>
<dbReference type="InterPro" id="IPR052580">
    <property type="entry name" value="Lipid_Hydrolase"/>
</dbReference>
<dbReference type="PROSITE" id="PS51635">
    <property type="entry name" value="PNPLA"/>
    <property type="match status" value="1"/>
</dbReference>
<keyword evidence="1 2" id="KW-0443">Lipid metabolism</keyword>
<dbReference type="InterPro" id="IPR002641">
    <property type="entry name" value="PNPLA_dom"/>
</dbReference>
<dbReference type="Gene3D" id="3.40.1090.10">
    <property type="entry name" value="Cytosolic phospholipase A2 catalytic domain"/>
    <property type="match status" value="2"/>
</dbReference>
<reference evidence="4" key="1">
    <citation type="submission" date="2020-02" db="EMBL/GenBank/DDBJ databases">
        <authorList>
            <person name="Meier V. D."/>
        </authorList>
    </citation>
    <scope>NUCLEOTIDE SEQUENCE</scope>
    <source>
        <strain evidence="4">AVDCRST_MAG84</strain>
    </source>
</reference>
<feature type="active site" description="Proton acceptor" evidence="2">
    <location>
        <position position="245"/>
    </location>
</feature>
<dbReference type="PANTHER" id="PTHR46394">
    <property type="entry name" value="ANNEXIN"/>
    <property type="match status" value="1"/>
</dbReference>
<proteinExistence type="predicted"/>
<gene>
    <name evidence="4" type="ORF">AVDCRST_MAG84-2204</name>
</gene>
<accession>A0A6J4LQ15</accession>
<feature type="short sequence motif" description="DGA/G" evidence="2">
    <location>
        <begin position="245"/>
        <end position="247"/>
    </location>
</feature>
<evidence type="ECO:0000313" key="4">
    <source>
        <dbReference type="EMBL" id="CAA9337677.1"/>
    </source>
</evidence>
<feature type="short sequence motif" description="GXGXXG" evidence="2">
    <location>
        <begin position="46"/>
        <end position="51"/>
    </location>
</feature>
<sequence length="379" mass="42407">MSKWYPQQILQEPGVRITATEKQTILSKFPPPDENGQIYADGVFEGGGVRGVAFLGALRCCSDLGIQWRKLAGTSAGAITAAVLATDLSIDDLEEILGQLDYSIFLTQKNSPLILNGDPADDLQSPAWTLLFLTVSRQMGEYSAQPFRQWLETMLGRGNLHTFADVKQIVKDRELKVVVSNLTRGEMLVLPDDLHRRDSTDSDPLYEQLRLKSAEHFSVAEAVRLSMSIPLFFEPGKLGDDLIVDGGILSNFPLWIYDKQSVGSTPAMPRWFTFGFRLVDTGIETKAKIDTPLSMLAAMFRTMMKARDRYHQREMDKGRVINIDVTEAGVTTTDFNLDGDRKANLYRLGYLYTKRFFLSSNFSWEKHLKARGFGEGAGG</sequence>
<feature type="short sequence motif" description="GXSXG" evidence="2">
    <location>
        <begin position="73"/>
        <end position="77"/>
    </location>
</feature>
<name>A0A6J4LQ15_9CYAN</name>